<evidence type="ECO:0000256" key="2">
    <source>
        <dbReference type="SAM" id="Phobius"/>
    </source>
</evidence>
<evidence type="ECO:0000313" key="3">
    <source>
        <dbReference type="EMBL" id="KAK7571221.1"/>
    </source>
</evidence>
<keyword evidence="2" id="KW-0472">Membrane</keyword>
<keyword evidence="2" id="KW-1133">Transmembrane helix</keyword>
<feature type="region of interest" description="Disordered" evidence="1">
    <location>
        <begin position="150"/>
        <end position="185"/>
    </location>
</feature>
<comment type="caution">
    <text evidence="3">The sequence shown here is derived from an EMBL/GenBank/DDBJ whole genome shotgun (WGS) entry which is preliminary data.</text>
</comment>
<dbReference type="Proteomes" id="UP001367676">
    <property type="component" value="Unassembled WGS sequence"/>
</dbReference>
<reference evidence="3 4" key="1">
    <citation type="submission" date="2024-03" db="EMBL/GenBank/DDBJ databases">
        <title>Adaptation during the transition from Ophiocordyceps entomopathogen to insect associate is accompanied by gene loss and intensified selection.</title>
        <authorList>
            <person name="Ward C.M."/>
            <person name="Onetto C.A."/>
            <person name="Borneman A.R."/>
        </authorList>
    </citation>
    <scope>NUCLEOTIDE SEQUENCE [LARGE SCALE GENOMIC DNA]</scope>
    <source>
        <strain evidence="3">AWRI1</strain>
        <tissue evidence="3">Single Adult Female</tissue>
    </source>
</reference>
<keyword evidence="2" id="KW-0812">Transmembrane</keyword>
<accession>A0AAN9XY15</accession>
<organism evidence="3 4">
    <name type="scientific">Parthenolecanium corni</name>
    <dbReference type="NCBI Taxonomy" id="536013"/>
    <lineage>
        <taxon>Eukaryota</taxon>
        <taxon>Metazoa</taxon>
        <taxon>Ecdysozoa</taxon>
        <taxon>Arthropoda</taxon>
        <taxon>Hexapoda</taxon>
        <taxon>Insecta</taxon>
        <taxon>Pterygota</taxon>
        <taxon>Neoptera</taxon>
        <taxon>Paraneoptera</taxon>
        <taxon>Hemiptera</taxon>
        <taxon>Sternorrhyncha</taxon>
        <taxon>Coccoidea</taxon>
        <taxon>Coccidae</taxon>
        <taxon>Parthenolecanium</taxon>
    </lineage>
</organism>
<dbReference type="EMBL" id="JBBCAQ010000041">
    <property type="protein sequence ID" value="KAK7571221.1"/>
    <property type="molecule type" value="Genomic_DNA"/>
</dbReference>
<keyword evidence="4" id="KW-1185">Reference proteome</keyword>
<name>A0AAN9XY15_9HEMI</name>
<dbReference type="AlphaFoldDB" id="A0AAN9XY15"/>
<gene>
    <name evidence="3" type="ORF">V9T40_014825</name>
</gene>
<sequence length="209" mass="23247">MSSFCTPSLLATHTSQHIINVATMSPHPIKENSFRSAAPGCQQRTYIPLTIAESALGNVPQTQPQRTDDSENPASRLSFRARRRLSWTHFQNLIGALLRRQPSPSPSPSPSLEDVQVEPRIAGDGAKSTPSPFSLETYVLSSPTVKRLGRPRYTSSFAHPSSKGKRRKNVSPRYSQPEPDDDENNEQQRLLHNLLVCLLAILFIFFAVT</sequence>
<feature type="transmembrane region" description="Helical" evidence="2">
    <location>
        <begin position="190"/>
        <end position="208"/>
    </location>
</feature>
<evidence type="ECO:0000313" key="4">
    <source>
        <dbReference type="Proteomes" id="UP001367676"/>
    </source>
</evidence>
<evidence type="ECO:0000256" key="1">
    <source>
        <dbReference type="SAM" id="MobiDB-lite"/>
    </source>
</evidence>
<proteinExistence type="predicted"/>
<protein>
    <submittedName>
        <fullName evidence="3">Uncharacterized protein</fullName>
    </submittedName>
</protein>